<dbReference type="InterPro" id="IPR047187">
    <property type="entry name" value="SF1_C_Upf1"/>
</dbReference>
<dbReference type="PANTHER" id="PTHR43788:SF8">
    <property type="entry name" value="DNA-BINDING PROTEIN SMUBP-2"/>
    <property type="match status" value="1"/>
</dbReference>
<feature type="compositionally biased region" description="Basic and acidic residues" evidence="5">
    <location>
        <begin position="1185"/>
        <end position="1203"/>
    </location>
</feature>
<keyword evidence="2" id="KW-0378">Hydrolase</keyword>
<keyword evidence="3" id="KW-0347">Helicase</keyword>
<evidence type="ECO:0000256" key="1">
    <source>
        <dbReference type="ARBA" id="ARBA00022741"/>
    </source>
</evidence>
<evidence type="ECO:0000313" key="8">
    <source>
        <dbReference type="Proteomes" id="UP001321749"/>
    </source>
</evidence>
<feature type="domain" description="DNA2/NAM7 helicase-like C-terminal" evidence="6">
    <location>
        <begin position="857"/>
        <end position="1058"/>
    </location>
</feature>
<protein>
    <recommendedName>
        <fullName evidence="6">DNA2/NAM7 helicase-like C-terminal domain-containing protein</fullName>
    </recommendedName>
</protein>
<proteinExistence type="predicted"/>
<keyword evidence="8" id="KW-1185">Reference proteome</keyword>
<feature type="compositionally biased region" description="Acidic residues" evidence="5">
    <location>
        <begin position="1127"/>
        <end position="1145"/>
    </location>
</feature>
<feature type="compositionally biased region" description="Basic and acidic residues" evidence="5">
    <location>
        <begin position="1115"/>
        <end position="1126"/>
    </location>
</feature>
<dbReference type="InterPro" id="IPR041679">
    <property type="entry name" value="DNA2/NAM7-like_C"/>
</dbReference>
<reference evidence="7" key="2">
    <citation type="submission" date="2023-06" db="EMBL/GenBank/DDBJ databases">
        <authorList>
            <consortium name="Lawrence Berkeley National Laboratory"/>
            <person name="Mondo S.J."/>
            <person name="Hensen N."/>
            <person name="Bonometti L."/>
            <person name="Westerberg I."/>
            <person name="Brannstrom I.O."/>
            <person name="Guillou S."/>
            <person name="Cros-Aarteil S."/>
            <person name="Calhoun S."/>
            <person name="Haridas S."/>
            <person name="Kuo A."/>
            <person name="Pangilinan J."/>
            <person name="Riley R."/>
            <person name="Labutti K."/>
            <person name="Andreopoulos B."/>
            <person name="Lipzen A."/>
            <person name="Chen C."/>
            <person name="Yanf M."/>
            <person name="Daum C."/>
            <person name="Ng V."/>
            <person name="Clum A."/>
            <person name="Steindorff A."/>
            <person name="Ohm R."/>
            <person name="Martin F."/>
            <person name="Silar P."/>
            <person name="Natvig D."/>
            <person name="Lalanne C."/>
            <person name="Gautier V."/>
            <person name="Ament-Velasquez S.L."/>
            <person name="Kruys A."/>
            <person name="Hutchinson M.I."/>
            <person name="Powell A.J."/>
            <person name="Barry K."/>
            <person name="Miller A.N."/>
            <person name="Grigoriev I.V."/>
            <person name="Debuchy R."/>
            <person name="Gladieux P."/>
            <person name="Thoren M.H."/>
            <person name="Johannesson H."/>
        </authorList>
    </citation>
    <scope>NUCLEOTIDE SEQUENCE</scope>
    <source>
        <strain evidence="7">PSN324</strain>
    </source>
</reference>
<evidence type="ECO:0000256" key="4">
    <source>
        <dbReference type="ARBA" id="ARBA00022840"/>
    </source>
</evidence>
<dbReference type="InterPro" id="IPR050534">
    <property type="entry name" value="Coronavir_polyprotein_1ab"/>
</dbReference>
<dbReference type="GO" id="GO:0043139">
    <property type="term" value="F:5'-3' DNA helicase activity"/>
    <property type="evidence" value="ECO:0007669"/>
    <property type="project" value="TreeGrafter"/>
</dbReference>
<dbReference type="SUPFAM" id="SSF52540">
    <property type="entry name" value="P-loop containing nucleoside triphosphate hydrolases"/>
    <property type="match status" value="1"/>
</dbReference>
<feature type="region of interest" description="Disordered" evidence="5">
    <location>
        <begin position="1064"/>
        <end position="1087"/>
    </location>
</feature>
<sequence>MSQPTMTNKKGGKQGAKQAGKEAGNQTAKTNSGKTRQLAEAALSISGEVGGPFLGGHDLIPLESEVKLFIVRSTMPDADPWIGFKIDIPLVAGTDESGFGALYQPNSDPQIIEQPVLSTGHMITVKLPRGKYTTVISSLTEGNEDLPEALRSANRLFRVQFDLESGAEVDVVGFAVPFAVKEPYNGWLRSNLPMVGDLTLLKLLTSRRFVFIAKTKTGSLVNQLDETRLPSEFKFGDFFGTEHHWDLERYRQQIPANTGEQFSSSLVYSSDNDMLVALTQAQVQDTFFYDLAAEKIRSMPLPAYFVRQDDQDQSKICFAVIQRQKAFIDQHASSWQHLADGGYLDLLFHKDFEVAEANQAQPDEDYMPKRFKARIMTLPKNIEGLADHVPNSKEYMTDLVLKVRLDSLDDMESLVFHKERGYAQSCYENCVSLDFASGEKETKRKVEAICTLAPGVPPRFPIEGEAAVDVCFKQHLQRDLFCGRGFYNTLVKFGIPADVSFSDSMPGAKVIESTSELASPTPVTARSLPIVNYLSDVDPALADAIVAEAVPEDQVRFRAYMSNRFLGIGLIAAPGGTGKTTILAAMTLAMVFNPKIAKVYGSGPTHVAVSNFAERLYHRGGAIVDRFNSGKGSEDKTRAHRPLVVRGHKVQHELWAFQNILQYGVADNSAAPNAKSTWFPPSRWTYPLSPANWLLVMMGSKAAKASLAPGAIKVLHPDDQPWMLEQAASYNAGKAFPRLCQLVRGEISWLDYTQGMMATDADITNLLGDIILKAELVLTTPATSNGSFYVDAKTSAKGVAIDEAACMNRADLPDVWGNTLRPLVMAGDVKQLTPAMLETRNRFYSDGRISALGFMQAAGMPVYRLWIQHRMCRGMFDLAKKFVYTDLPHFKYGEASRIDAAEHRMGRDFEDWMINIRKFPGLEPSKPADTIQPVWVHTPDTIVHRVGTSKRSPEQVNITLQLLSEFVKAKKAEPAKIVIICPYKANVEFANRRLKHFPALEGMPPVQTADSFQGREGDMAVVIFGTNKMSGARFTSNVNRLNVMITRQRSCLVLVGDMDVTGPLSGAGADKADKEATKSSRSYDQGGVSYFRPRMLRGILKELWTAKRFITVAKNKDEATPEPTREELDELAGEEARGEDEEEKGEGEISYKVTKKAEENEIQGYEIDEKEEPGKGEEEELEEGEGQKENKKEKEEEHEFLDRPRKRRRME</sequence>
<name>A0AAV9I1X1_9PEZI</name>
<dbReference type="GO" id="GO:0016787">
    <property type="term" value="F:hydrolase activity"/>
    <property type="evidence" value="ECO:0007669"/>
    <property type="project" value="UniProtKB-KW"/>
</dbReference>
<keyword evidence="4" id="KW-0067">ATP-binding</keyword>
<keyword evidence="1" id="KW-0547">Nucleotide-binding</keyword>
<comment type="caution">
    <text evidence="7">The sequence shown here is derived from an EMBL/GenBank/DDBJ whole genome shotgun (WGS) entry which is preliminary data.</text>
</comment>
<organism evidence="7 8">
    <name type="scientific">Cladorrhinum samala</name>
    <dbReference type="NCBI Taxonomy" id="585594"/>
    <lineage>
        <taxon>Eukaryota</taxon>
        <taxon>Fungi</taxon>
        <taxon>Dikarya</taxon>
        <taxon>Ascomycota</taxon>
        <taxon>Pezizomycotina</taxon>
        <taxon>Sordariomycetes</taxon>
        <taxon>Sordariomycetidae</taxon>
        <taxon>Sordariales</taxon>
        <taxon>Podosporaceae</taxon>
        <taxon>Cladorrhinum</taxon>
    </lineage>
</organism>
<evidence type="ECO:0000256" key="3">
    <source>
        <dbReference type="ARBA" id="ARBA00022806"/>
    </source>
</evidence>
<dbReference type="PANTHER" id="PTHR43788">
    <property type="entry name" value="DNA2/NAM7 HELICASE FAMILY MEMBER"/>
    <property type="match status" value="1"/>
</dbReference>
<evidence type="ECO:0000256" key="2">
    <source>
        <dbReference type="ARBA" id="ARBA00022801"/>
    </source>
</evidence>
<dbReference type="AlphaFoldDB" id="A0AAV9I1X1"/>
<dbReference type="EMBL" id="MU864936">
    <property type="protein sequence ID" value="KAK4465894.1"/>
    <property type="molecule type" value="Genomic_DNA"/>
</dbReference>
<evidence type="ECO:0000313" key="7">
    <source>
        <dbReference type="EMBL" id="KAK4465894.1"/>
    </source>
</evidence>
<accession>A0AAV9I1X1</accession>
<feature type="compositionally biased region" description="Acidic residues" evidence="5">
    <location>
        <begin position="1166"/>
        <end position="1184"/>
    </location>
</feature>
<feature type="region of interest" description="Disordered" evidence="5">
    <location>
        <begin position="1115"/>
        <end position="1211"/>
    </location>
</feature>
<feature type="region of interest" description="Disordered" evidence="5">
    <location>
        <begin position="1"/>
        <end position="35"/>
    </location>
</feature>
<dbReference type="InterPro" id="IPR027417">
    <property type="entry name" value="P-loop_NTPase"/>
</dbReference>
<feature type="compositionally biased region" description="Low complexity" evidence="5">
    <location>
        <begin position="15"/>
        <end position="26"/>
    </location>
</feature>
<evidence type="ECO:0000259" key="6">
    <source>
        <dbReference type="Pfam" id="PF13087"/>
    </source>
</evidence>
<gene>
    <name evidence="7" type="ORF">QBC42DRAFT_333185</name>
</gene>
<dbReference type="CDD" id="cd18808">
    <property type="entry name" value="SF1_C_Upf1"/>
    <property type="match status" value="1"/>
</dbReference>
<dbReference type="Gene3D" id="3.40.50.300">
    <property type="entry name" value="P-loop containing nucleotide triphosphate hydrolases"/>
    <property type="match status" value="2"/>
</dbReference>
<evidence type="ECO:0000256" key="5">
    <source>
        <dbReference type="SAM" id="MobiDB-lite"/>
    </source>
</evidence>
<dbReference type="Pfam" id="PF13087">
    <property type="entry name" value="AAA_12"/>
    <property type="match status" value="1"/>
</dbReference>
<dbReference type="Proteomes" id="UP001321749">
    <property type="component" value="Unassembled WGS sequence"/>
</dbReference>
<dbReference type="GO" id="GO:0005524">
    <property type="term" value="F:ATP binding"/>
    <property type="evidence" value="ECO:0007669"/>
    <property type="project" value="UniProtKB-KW"/>
</dbReference>
<reference evidence="7" key="1">
    <citation type="journal article" date="2023" name="Mol. Phylogenet. Evol.">
        <title>Genome-scale phylogeny and comparative genomics of the fungal order Sordariales.</title>
        <authorList>
            <person name="Hensen N."/>
            <person name="Bonometti L."/>
            <person name="Westerberg I."/>
            <person name="Brannstrom I.O."/>
            <person name="Guillou S."/>
            <person name="Cros-Aarteil S."/>
            <person name="Calhoun S."/>
            <person name="Haridas S."/>
            <person name="Kuo A."/>
            <person name="Mondo S."/>
            <person name="Pangilinan J."/>
            <person name="Riley R."/>
            <person name="LaButti K."/>
            <person name="Andreopoulos B."/>
            <person name="Lipzen A."/>
            <person name="Chen C."/>
            <person name="Yan M."/>
            <person name="Daum C."/>
            <person name="Ng V."/>
            <person name="Clum A."/>
            <person name="Steindorff A."/>
            <person name="Ohm R.A."/>
            <person name="Martin F."/>
            <person name="Silar P."/>
            <person name="Natvig D.O."/>
            <person name="Lalanne C."/>
            <person name="Gautier V."/>
            <person name="Ament-Velasquez S.L."/>
            <person name="Kruys A."/>
            <person name="Hutchinson M.I."/>
            <person name="Powell A.J."/>
            <person name="Barry K."/>
            <person name="Miller A.N."/>
            <person name="Grigoriev I.V."/>
            <person name="Debuchy R."/>
            <person name="Gladieux P."/>
            <person name="Hiltunen Thoren M."/>
            <person name="Johannesson H."/>
        </authorList>
    </citation>
    <scope>NUCLEOTIDE SEQUENCE</scope>
    <source>
        <strain evidence="7">PSN324</strain>
    </source>
</reference>